<proteinExistence type="predicted"/>
<gene>
    <name evidence="1" type="ORF">CEUTPL_LOCUS12395</name>
</gene>
<dbReference type="PANTHER" id="PTHR15396">
    <property type="entry name" value="RIBONUCLEASE P PROTEIN SUBUNIT P40"/>
    <property type="match status" value="1"/>
</dbReference>
<dbReference type="GO" id="GO:0030681">
    <property type="term" value="C:multimeric ribonuclease P complex"/>
    <property type="evidence" value="ECO:0007669"/>
    <property type="project" value="TreeGrafter"/>
</dbReference>
<sequence>MQNPKVWSFHEPQSSFKVQQLLATDISIKNFQNFHFSHLISVFVPDSLSIPENLPTKLIEDCEYYKVAKLNLADLVEAVFLNSFIKKGKLSLLSIGTKIDADNCCAVTPDGNLILSLLKDTYQSCGLEGKVSHFTKTNKDRYIVTVNLAELKPGKPLHGKTQKSLEALGKFDVILSWQPYDDIICPSSVAKYFQNYDIKLCEPTFDSHMVYSVKGPTLDSVANQDDIIDFVEWLGMVSLDADFSGNMENYVNTYESPEPNVEMGQVRVLTWRGFYSSNQVMEVFDYLRNYNNVQNKLWISMYVQGFSDSPVIEGKEEQNYFTNGDNCNVYILKELQCWFCKHRTCAKRYK</sequence>
<name>A0A9N9MUT8_9CUCU</name>
<dbReference type="AlphaFoldDB" id="A0A9N9MUT8"/>
<dbReference type="EMBL" id="OU892283">
    <property type="protein sequence ID" value="CAG9771973.1"/>
    <property type="molecule type" value="Genomic_DNA"/>
</dbReference>
<dbReference type="PANTHER" id="PTHR15396:SF1">
    <property type="entry name" value="RIBONUCLEASE P PROTEIN SUBUNIT P40"/>
    <property type="match status" value="1"/>
</dbReference>
<dbReference type="GO" id="GO:0004526">
    <property type="term" value="F:ribonuclease P activity"/>
    <property type="evidence" value="ECO:0007669"/>
    <property type="project" value="TreeGrafter"/>
</dbReference>
<evidence type="ECO:0000313" key="2">
    <source>
        <dbReference type="Proteomes" id="UP001152799"/>
    </source>
</evidence>
<dbReference type="Proteomes" id="UP001152799">
    <property type="component" value="Chromosome 7"/>
</dbReference>
<accession>A0A9N9MUT8</accession>
<organism evidence="1 2">
    <name type="scientific">Ceutorhynchus assimilis</name>
    <name type="common">cabbage seed weevil</name>
    <dbReference type="NCBI Taxonomy" id="467358"/>
    <lineage>
        <taxon>Eukaryota</taxon>
        <taxon>Metazoa</taxon>
        <taxon>Ecdysozoa</taxon>
        <taxon>Arthropoda</taxon>
        <taxon>Hexapoda</taxon>
        <taxon>Insecta</taxon>
        <taxon>Pterygota</taxon>
        <taxon>Neoptera</taxon>
        <taxon>Endopterygota</taxon>
        <taxon>Coleoptera</taxon>
        <taxon>Polyphaga</taxon>
        <taxon>Cucujiformia</taxon>
        <taxon>Curculionidae</taxon>
        <taxon>Ceutorhynchinae</taxon>
        <taxon>Ceutorhynchus</taxon>
    </lineage>
</organism>
<keyword evidence="2" id="KW-1185">Reference proteome</keyword>
<evidence type="ECO:0000313" key="1">
    <source>
        <dbReference type="EMBL" id="CAG9771973.1"/>
    </source>
</evidence>
<dbReference type="GO" id="GO:0000172">
    <property type="term" value="C:ribonuclease MRP complex"/>
    <property type="evidence" value="ECO:0007669"/>
    <property type="project" value="TreeGrafter"/>
</dbReference>
<dbReference type="Pfam" id="PF08584">
    <property type="entry name" value="Ribonuc_P_40"/>
    <property type="match status" value="1"/>
</dbReference>
<dbReference type="GO" id="GO:0000171">
    <property type="term" value="F:ribonuclease MRP activity"/>
    <property type="evidence" value="ECO:0007669"/>
    <property type="project" value="TreeGrafter"/>
</dbReference>
<dbReference type="GO" id="GO:0001682">
    <property type="term" value="P:tRNA 5'-leader removal"/>
    <property type="evidence" value="ECO:0007669"/>
    <property type="project" value="InterPro"/>
</dbReference>
<dbReference type="OrthoDB" id="446759at2759"/>
<dbReference type="GO" id="GO:0000447">
    <property type="term" value="P:endonucleolytic cleavage in ITS1 to separate SSU-rRNA from 5.8S rRNA and LSU-rRNA from tricistronic rRNA transcript (SSU-rRNA, 5.8S rRNA, LSU-rRNA)"/>
    <property type="evidence" value="ECO:0007669"/>
    <property type="project" value="TreeGrafter"/>
</dbReference>
<dbReference type="InterPro" id="IPR013893">
    <property type="entry name" value="RNase_P_Rpp40"/>
</dbReference>
<protein>
    <submittedName>
        <fullName evidence="1">Uncharacterized protein</fullName>
    </submittedName>
</protein>
<reference evidence="1" key="1">
    <citation type="submission" date="2022-01" db="EMBL/GenBank/DDBJ databases">
        <authorList>
            <person name="King R."/>
        </authorList>
    </citation>
    <scope>NUCLEOTIDE SEQUENCE</scope>
</reference>